<name>A0AAN8FDD4_TRICO</name>
<dbReference type="Proteomes" id="UP001331761">
    <property type="component" value="Unassembled WGS sequence"/>
</dbReference>
<reference evidence="1 2" key="1">
    <citation type="submission" date="2019-10" db="EMBL/GenBank/DDBJ databases">
        <title>Assembly and Annotation for the nematode Trichostrongylus colubriformis.</title>
        <authorList>
            <person name="Martin J."/>
        </authorList>
    </citation>
    <scope>NUCLEOTIDE SEQUENCE [LARGE SCALE GENOMIC DNA]</scope>
    <source>
        <strain evidence="1">G859</strain>
        <tissue evidence="1">Whole worm</tissue>
    </source>
</reference>
<keyword evidence="2" id="KW-1185">Reference proteome</keyword>
<protein>
    <submittedName>
        <fullName evidence="1">Uncharacterized protein</fullName>
    </submittedName>
</protein>
<gene>
    <name evidence="1" type="ORF">GCK32_011935</name>
</gene>
<accession>A0AAN8FDD4</accession>
<evidence type="ECO:0000313" key="2">
    <source>
        <dbReference type="Proteomes" id="UP001331761"/>
    </source>
</evidence>
<sequence length="101" mass="11737">IIIFSFKFASQEECPLRGRYTSRTCQHPLLFLGCQKPNEIQIATECSPAQKGVDLYSCAAHFELDDDHYLLVRDELSMQYQCLNGASLHSWLDFFIIREFQ</sequence>
<feature type="non-terminal residue" evidence="1">
    <location>
        <position position="1"/>
    </location>
</feature>
<evidence type="ECO:0000313" key="1">
    <source>
        <dbReference type="EMBL" id="KAK5969403.1"/>
    </source>
</evidence>
<dbReference type="AlphaFoldDB" id="A0AAN8FDD4"/>
<comment type="caution">
    <text evidence="1">The sequence shown here is derived from an EMBL/GenBank/DDBJ whole genome shotgun (WGS) entry which is preliminary data.</text>
</comment>
<dbReference type="EMBL" id="WIXE01020179">
    <property type="protein sequence ID" value="KAK5969403.1"/>
    <property type="molecule type" value="Genomic_DNA"/>
</dbReference>
<organism evidence="1 2">
    <name type="scientific">Trichostrongylus colubriformis</name>
    <name type="common">Black scour worm</name>
    <dbReference type="NCBI Taxonomy" id="6319"/>
    <lineage>
        <taxon>Eukaryota</taxon>
        <taxon>Metazoa</taxon>
        <taxon>Ecdysozoa</taxon>
        <taxon>Nematoda</taxon>
        <taxon>Chromadorea</taxon>
        <taxon>Rhabditida</taxon>
        <taxon>Rhabditina</taxon>
        <taxon>Rhabditomorpha</taxon>
        <taxon>Strongyloidea</taxon>
        <taxon>Trichostrongylidae</taxon>
        <taxon>Trichostrongylus</taxon>
    </lineage>
</organism>
<proteinExistence type="predicted"/>